<keyword evidence="11" id="KW-1185">Reference proteome</keyword>
<evidence type="ECO:0000313" key="11">
    <source>
        <dbReference type="Proteomes" id="UP000701801"/>
    </source>
</evidence>
<feature type="chain" id="PRO_5040391445" description="AA9 family lytic polysaccharide monooxygenase" evidence="8">
    <location>
        <begin position="20"/>
        <end position="265"/>
    </location>
</feature>
<gene>
    <name evidence="10" type="ORF">HYALB_00014054</name>
</gene>
<evidence type="ECO:0000256" key="3">
    <source>
        <dbReference type="ARBA" id="ARBA00022525"/>
    </source>
</evidence>
<organism evidence="10 11">
    <name type="scientific">Hymenoscyphus albidus</name>
    <dbReference type="NCBI Taxonomy" id="595503"/>
    <lineage>
        <taxon>Eukaryota</taxon>
        <taxon>Fungi</taxon>
        <taxon>Dikarya</taxon>
        <taxon>Ascomycota</taxon>
        <taxon>Pezizomycotina</taxon>
        <taxon>Leotiomycetes</taxon>
        <taxon>Helotiales</taxon>
        <taxon>Helotiaceae</taxon>
        <taxon>Hymenoscyphus</taxon>
    </lineage>
</organism>
<feature type="region of interest" description="Disordered" evidence="7">
    <location>
        <begin position="234"/>
        <end position="265"/>
    </location>
</feature>
<comment type="function">
    <text evidence="6">Lytic polysaccharide monooxygenase (LMPO) that depolymerizes crystalline and amorphous polysaccharides via the oxidation of scissile alpha- or beta-(1-4)-glycosidic bonds, yielding C1 and/or C4 oxidation products. Catalysis by LPMOs requires the reduction of the active-site copper from Cu(II) to Cu(I) by a reducing agent and H(2)O(2) or O(2) as a cosubstrate.</text>
</comment>
<dbReference type="InterPro" id="IPR005103">
    <property type="entry name" value="AA9_LPMO"/>
</dbReference>
<dbReference type="CDD" id="cd21175">
    <property type="entry name" value="LPMO_AA9"/>
    <property type="match status" value="1"/>
</dbReference>
<evidence type="ECO:0000256" key="5">
    <source>
        <dbReference type="ARBA" id="ARBA00023180"/>
    </source>
</evidence>
<name>A0A9N9QBS9_9HELO</name>
<keyword evidence="5" id="KW-0325">Glycoprotein</keyword>
<keyword evidence="6" id="KW-0136">Cellulose degradation</keyword>
<evidence type="ECO:0000256" key="4">
    <source>
        <dbReference type="ARBA" id="ARBA00023157"/>
    </source>
</evidence>
<dbReference type="InterPro" id="IPR049892">
    <property type="entry name" value="AA9"/>
</dbReference>
<dbReference type="OrthoDB" id="3496539at2759"/>
<keyword evidence="6" id="KW-0119">Carbohydrate metabolism</keyword>
<proteinExistence type="predicted"/>
<keyword evidence="6" id="KW-0624">Polysaccharide degradation</keyword>
<evidence type="ECO:0000313" key="10">
    <source>
        <dbReference type="EMBL" id="CAG8982409.1"/>
    </source>
</evidence>
<evidence type="ECO:0000256" key="6">
    <source>
        <dbReference type="RuleBase" id="RU368122"/>
    </source>
</evidence>
<dbReference type="PANTHER" id="PTHR33353">
    <property type="entry name" value="PUTATIVE (AFU_ORTHOLOGUE AFUA_1G12560)-RELATED"/>
    <property type="match status" value="1"/>
</dbReference>
<keyword evidence="4 6" id="KW-1015">Disulfide bond</keyword>
<dbReference type="AlphaFoldDB" id="A0A9N9QBS9"/>
<comment type="domain">
    <text evidence="6">Has a modular structure: an endo-beta-1,4-glucanase catalytic module at the N-terminus, a linker rich in serines and threonines, and a C-terminal carbohydrate-binding module (CBM).</text>
</comment>
<dbReference type="GO" id="GO:0030248">
    <property type="term" value="F:cellulose binding"/>
    <property type="evidence" value="ECO:0007669"/>
    <property type="project" value="UniProtKB-UniRule"/>
</dbReference>
<protein>
    <recommendedName>
        <fullName evidence="6">AA9 family lytic polysaccharide monooxygenase</fullName>
        <ecNumber evidence="6">1.14.99.56</ecNumber>
    </recommendedName>
    <alternativeName>
        <fullName evidence="6">Endo-beta-1,4-glucanase</fullName>
    </alternativeName>
    <alternativeName>
        <fullName evidence="6">Glycosyl hydrolase 61 family protein</fullName>
    </alternativeName>
</protein>
<evidence type="ECO:0000259" key="9">
    <source>
        <dbReference type="Pfam" id="PF03443"/>
    </source>
</evidence>
<dbReference type="Proteomes" id="UP000701801">
    <property type="component" value="Unassembled WGS sequence"/>
</dbReference>
<dbReference type="Gene3D" id="2.70.50.70">
    <property type="match status" value="1"/>
</dbReference>
<evidence type="ECO:0000256" key="7">
    <source>
        <dbReference type="SAM" id="MobiDB-lite"/>
    </source>
</evidence>
<evidence type="ECO:0000256" key="8">
    <source>
        <dbReference type="SAM" id="SignalP"/>
    </source>
</evidence>
<accession>A0A9N9QBS9</accession>
<reference evidence="10" key="1">
    <citation type="submission" date="2021-07" db="EMBL/GenBank/DDBJ databases">
        <authorList>
            <person name="Durling M."/>
        </authorList>
    </citation>
    <scope>NUCLEOTIDE SEQUENCE</scope>
</reference>
<comment type="cofactor">
    <cofactor evidence="1">
        <name>Cu(2+)</name>
        <dbReference type="ChEBI" id="CHEBI:29036"/>
    </cofactor>
</comment>
<feature type="domain" description="Auxiliary Activity family 9 catalytic" evidence="9">
    <location>
        <begin position="20"/>
        <end position="225"/>
    </location>
</feature>
<dbReference type="EMBL" id="CAJVRM010000613">
    <property type="protein sequence ID" value="CAG8982409.1"/>
    <property type="molecule type" value="Genomic_DNA"/>
</dbReference>
<feature type="signal peptide" evidence="8">
    <location>
        <begin position="1"/>
        <end position="19"/>
    </location>
</feature>
<evidence type="ECO:0000256" key="2">
    <source>
        <dbReference type="ARBA" id="ARBA00004613"/>
    </source>
</evidence>
<comment type="catalytic activity">
    <reaction evidence="6">
        <text>[(1-&gt;4)-beta-D-glucosyl]n+m + reduced acceptor + O2 = 4-dehydro-beta-D-glucosyl-[(1-&gt;4)-beta-D-glucosyl]n-1 + [(1-&gt;4)-beta-D-glucosyl]m + acceptor + H2O.</text>
        <dbReference type="EC" id="1.14.99.56"/>
    </reaction>
</comment>
<dbReference type="PANTHER" id="PTHR33353:SF2">
    <property type="entry name" value="ENDO-BETA-1,4-GLUCANASE D"/>
    <property type="match status" value="1"/>
</dbReference>
<dbReference type="EC" id="1.14.99.56" evidence="6"/>
<comment type="caution">
    <text evidence="10">The sequence shown here is derived from an EMBL/GenBank/DDBJ whole genome shotgun (WGS) entry which is preliminary data.</text>
</comment>
<dbReference type="Pfam" id="PF03443">
    <property type="entry name" value="AA9"/>
    <property type="match status" value="1"/>
</dbReference>
<evidence type="ECO:0000256" key="1">
    <source>
        <dbReference type="ARBA" id="ARBA00001973"/>
    </source>
</evidence>
<keyword evidence="3 6" id="KW-0964">Secreted</keyword>
<keyword evidence="8" id="KW-0732">Signal</keyword>
<dbReference type="GO" id="GO:0008810">
    <property type="term" value="F:cellulase activity"/>
    <property type="evidence" value="ECO:0007669"/>
    <property type="project" value="UniProtKB-UniRule"/>
</dbReference>
<dbReference type="GO" id="GO:0005576">
    <property type="term" value="C:extracellular region"/>
    <property type="evidence" value="ECO:0007669"/>
    <property type="project" value="UniProtKB-SubCell"/>
</dbReference>
<comment type="subcellular location">
    <subcellularLocation>
        <location evidence="2 6">Secreted</location>
    </subcellularLocation>
</comment>
<dbReference type="GO" id="GO:0030245">
    <property type="term" value="P:cellulose catabolic process"/>
    <property type="evidence" value="ECO:0007669"/>
    <property type="project" value="UniProtKB-UniRule"/>
</dbReference>
<sequence length="265" mass="29231">MFVKYSLTALLVAAPFIEGYLFSQLIVDDKDVGEPFEYMRPNDDIANPTLARPLVAPDALSSTDLRCGKGGDKAAPDSKVFSVGATHRIGARLHDNQTFSNIGPVLIYMSRAPNDDVRSYDGSGDWFKIWHQGICIGGPRINENWCNFNLDTADFRIPETIPAGQYLVRFEQIALQNANKGNAEFNVACMQLNISSLNEEQPTPLAKIPGIYKADEAGLNYDALSSLLAQYDLPGPPSWEPQQDKNAAPDAPSVPWNNKIKRWTA</sequence>